<reference evidence="1 2" key="1">
    <citation type="submission" date="2019-05" db="EMBL/GenBank/DDBJ databases">
        <title>Another draft genome of Portunus trituberculatus and its Hox gene families provides insights of decapod evolution.</title>
        <authorList>
            <person name="Jeong J.-H."/>
            <person name="Song I."/>
            <person name="Kim S."/>
            <person name="Choi T."/>
            <person name="Kim D."/>
            <person name="Ryu S."/>
            <person name="Kim W."/>
        </authorList>
    </citation>
    <scope>NUCLEOTIDE SEQUENCE [LARGE SCALE GENOMIC DNA]</scope>
    <source>
        <tissue evidence="1">Muscle</tissue>
    </source>
</reference>
<protein>
    <submittedName>
        <fullName evidence="1">Endonuclease 8-like 1</fullName>
    </submittedName>
</protein>
<gene>
    <name evidence="1" type="primary">NEIL1_1</name>
    <name evidence="1" type="ORF">E2C01_102630</name>
</gene>
<dbReference type="Proteomes" id="UP000324222">
    <property type="component" value="Unassembled WGS sequence"/>
</dbReference>
<dbReference type="EMBL" id="VSRR010153058">
    <property type="protein sequence ID" value="MPD06802.1"/>
    <property type="molecule type" value="Genomic_DNA"/>
</dbReference>
<accession>A0A5B7K8R2</accession>
<keyword evidence="1" id="KW-0255">Endonuclease</keyword>
<evidence type="ECO:0000313" key="2">
    <source>
        <dbReference type="Proteomes" id="UP000324222"/>
    </source>
</evidence>
<dbReference type="AlphaFoldDB" id="A0A5B7K8R2"/>
<organism evidence="1 2">
    <name type="scientific">Portunus trituberculatus</name>
    <name type="common">Swimming crab</name>
    <name type="synonym">Neptunus trituberculatus</name>
    <dbReference type="NCBI Taxonomy" id="210409"/>
    <lineage>
        <taxon>Eukaryota</taxon>
        <taxon>Metazoa</taxon>
        <taxon>Ecdysozoa</taxon>
        <taxon>Arthropoda</taxon>
        <taxon>Crustacea</taxon>
        <taxon>Multicrustacea</taxon>
        <taxon>Malacostraca</taxon>
        <taxon>Eumalacostraca</taxon>
        <taxon>Eucarida</taxon>
        <taxon>Decapoda</taxon>
        <taxon>Pleocyemata</taxon>
        <taxon>Brachyura</taxon>
        <taxon>Eubrachyura</taxon>
        <taxon>Portunoidea</taxon>
        <taxon>Portunidae</taxon>
        <taxon>Portuninae</taxon>
        <taxon>Portunus</taxon>
    </lineage>
</organism>
<dbReference type="OrthoDB" id="6260718at2759"/>
<proteinExistence type="predicted"/>
<dbReference type="Gene3D" id="3.20.190.10">
    <property type="entry name" value="MutM-like, N-terminal"/>
    <property type="match status" value="1"/>
</dbReference>
<evidence type="ECO:0000313" key="1">
    <source>
        <dbReference type="EMBL" id="MPD06802.1"/>
    </source>
</evidence>
<keyword evidence="2" id="KW-1185">Reference proteome</keyword>
<name>A0A5B7K8R2_PORTR</name>
<dbReference type="GO" id="GO:0004519">
    <property type="term" value="F:endonuclease activity"/>
    <property type="evidence" value="ECO:0007669"/>
    <property type="project" value="UniProtKB-KW"/>
</dbReference>
<sequence>MHEGPELHLTAKFITAVRQKTLFGSQVVKSAVSTKNPDVEWNKEVYRVPANSRGKELKVVVKGGASQYSHPFQHVRQLQVHACQ</sequence>
<keyword evidence="1" id="KW-0540">Nuclease</keyword>
<keyword evidence="1" id="KW-0378">Hydrolase</keyword>
<dbReference type="InterPro" id="IPR035937">
    <property type="entry name" value="FPG_N"/>
</dbReference>
<comment type="caution">
    <text evidence="1">The sequence shown here is derived from an EMBL/GenBank/DDBJ whole genome shotgun (WGS) entry which is preliminary data.</text>
</comment>